<dbReference type="Gene3D" id="6.10.250.1360">
    <property type="match status" value="1"/>
</dbReference>
<dbReference type="AlphaFoldDB" id="A0A9Q0EB03"/>
<reference evidence="6" key="1">
    <citation type="submission" date="2022-07" db="EMBL/GenBank/DDBJ databases">
        <title>Chromosome-level genome of Muraenolepis orangiensis.</title>
        <authorList>
            <person name="Kim J."/>
        </authorList>
    </citation>
    <scope>NUCLEOTIDE SEQUENCE</scope>
    <source>
        <strain evidence="6">KU_S4_2022</strain>
        <tissue evidence="6">Muscle</tissue>
    </source>
</reference>
<dbReference type="GO" id="GO:0007281">
    <property type="term" value="P:germ cell development"/>
    <property type="evidence" value="ECO:0007669"/>
    <property type="project" value="TreeGrafter"/>
</dbReference>
<dbReference type="FunFam" id="3.30.160.20:FF:000013">
    <property type="entry name" value="double-stranded RNA-binding protein Staufen homolog 2 isoform X3"/>
    <property type="match status" value="1"/>
</dbReference>
<dbReference type="Pfam" id="PF16482">
    <property type="entry name" value="Staufen_C"/>
    <property type="match status" value="1"/>
</dbReference>
<keyword evidence="7" id="KW-1185">Reference proteome</keyword>
<dbReference type="EMBL" id="JANIIK010000046">
    <property type="protein sequence ID" value="KAJ3603098.1"/>
    <property type="molecule type" value="Genomic_DNA"/>
</dbReference>
<organism evidence="6 7">
    <name type="scientific">Muraenolepis orangiensis</name>
    <name type="common">Patagonian moray cod</name>
    <dbReference type="NCBI Taxonomy" id="630683"/>
    <lineage>
        <taxon>Eukaryota</taxon>
        <taxon>Metazoa</taxon>
        <taxon>Chordata</taxon>
        <taxon>Craniata</taxon>
        <taxon>Vertebrata</taxon>
        <taxon>Euteleostomi</taxon>
        <taxon>Actinopterygii</taxon>
        <taxon>Neopterygii</taxon>
        <taxon>Teleostei</taxon>
        <taxon>Neoteleostei</taxon>
        <taxon>Acanthomorphata</taxon>
        <taxon>Zeiogadaria</taxon>
        <taxon>Gadariae</taxon>
        <taxon>Gadiformes</taxon>
        <taxon>Muraenolepidoidei</taxon>
        <taxon>Muraenolepididae</taxon>
        <taxon>Muraenolepis</taxon>
    </lineage>
</organism>
<dbReference type="GO" id="GO:0043025">
    <property type="term" value="C:neuronal cell body"/>
    <property type="evidence" value="ECO:0007669"/>
    <property type="project" value="TreeGrafter"/>
</dbReference>
<dbReference type="Pfam" id="PF00035">
    <property type="entry name" value="dsrm"/>
    <property type="match status" value="3"/>
</dbReference>
<feature type="compositionally biased region" description="Polar residues" evidence="4">
    <location>
        <begin position="649"/>
        <end position="662"/>
    </location>
</feature>
<feature type="region of interest" description="Disordered" evidence="4">
    <location>
        <begin position="649"/>
        <end position="693"/>
    </location>
</feature>
<dbReference type="GO" id="GO:0010494">
    <property type="term" value="C:cytoplasmic stress granule"/>
    <property type="evidence" value="ECO:0007669"/>
    <property type="project" value="TreeGrafter"/>
</dbReference>
<dbReference type="CDD" id="cd19881">
    <property type="entry name" value="DSRM_STAU1_rpt2"/>
    <property type="match status" value="1"/>
</dbReference>
<dbReference type="InterPro" id="IPR032478">
    <property type="entry name" value="Staufen_C"/>
</dbReference>
<dbReference type="GO" id="GO:0008298">
    <property type="term" value="P:intracellular mRNA localization"/>
    <property type="evidence" value="ECO:0007669"/>
    <property type="project" value="TreeGrafter"/>
</dbReference>
<feature type="domain" description="DRBM" evidence="5">
    <location>
        <begin position="78"/>
        <end position="145"/>
    </location>
</feature>
<feature type="compositionally biased region" description="Polar residues" evidence="4">
    <location>
        <begin position="676"/>
        <end position="693"/>
    </location>
</feature>
<proteinExistence type="predicted"/>
<dbReference type="InterPro" id="IPR051740">
    <property type="entry name" value="DRBM-containing_protein"/>
</dbReference>
<dbReference type="GO" id="GO:0003725">
    <property type="term" value="F:double-stranded RNA binding"/>
    <property type="evidence" value="ECO:0007669"/>
    <property type="project" value="TreeGrafter"/>
</dbReference>
<feature type="domain" description="DRBM" evidence="5">
    <location>
        <begin position="276"/>
        <end position="343"/>
    </location>
</feature>
<feature type="domain" description="DRBM" evidence="5">
    <location>
        <begin position="378"/>
        <end position="446"/>
    </location>
</feature>
<evidence type="ECO:0000256" key="4">
    <source>
        <dbReference type="SAM" id="MobiDB-lite"/>
    </source>
</evidence>
<gene>
    <name evidence="6" type="ORF">NHX12_030842</name>
</gene>
<feature type="domain" description="DRBM" evidence="5">
    <location>
        <begin position="160"/>
        <end position="254"/>
    </location>
</feature>
<evidence type="ECO:0000256" key="3">
    <source>
        <dbReference type="PROSITE-ProRule" id="PRU00266"/>
    </source>
</evidence>
<keyword evidence="2 3" id="KW-0694">RNA-binding</keyword>
<evidence type="ECO:0000313" key="7">
    <source>
        <dbReference type="Proteomes" id="UP001148018"/>
    </source>
</evidence>
<dbReference type="GO" id="GO:0005886">
    <property type="term" value="C:plasma membrane"/>
    <property type="evidence" value="ECO:0007669"/>
    <property type="project" value="TreeGrafter"/>
</dbReference>
<dbReference type="SUPFAM" id="SSF54768">
    <property type="entry name" value="dsRNA-binding domain-like"/>
    <property type="match status" value="4"/>
</dbReference>
<name>A0A9Q0EB03_9TELE</name>
<dbReference type="PANTHER" id="PTHR46054:SF2">
    <property type="entry name" value="DOUBLE-STRANDED RNA-BINDING PROTEIN STAUFEN HOMOLOG 1"/>
    <property type="match status" value="1"/>
</dbReference>
<dbReference type="Gene3D" id="3.30.160.20">
    <property type="match status" value="5"/>
</dbReference>
<sequence>MSQIQFQCPGNPMPAAAAVTPLHLVQPMPGYSIPCASATLPSENACQPSRSSALPSGSLTPFDPTTVSTNMANPKEKTPMCLVNELARFNKIQPEYKLLCEQGPAHSKIFSVRLTLGDQYWEAEGTSIKKAQHTAAATALAETTLPRPTMRTPRNTECTTYTMELNALCMKLAKKPMYKPIDAYPGMRPPNFNYSARGPGPYQRSMYYYPFPPMGPILYHMELSIGGQQFHGKGRTRQLAKHDAAARALKVLQKEPMLQQLPVMNGDTEEENLNKSEISQVFEIALKRNLPVNFEVLQEAGPPHMKSFAVRVLVGDFTGEGEGKSKKIAKKLAAAMVLEELRKLPHVPTVEIMLPRIKKKNKSIVKLQTSPEYGQGMNPISRLAQIQQAKKEKEPEYGLLTERGLPRRREFVVQVSVCSQFAEGMGPSKKVAKRNAAEKMLELLGYKVPQPQPPKPALKTDEKALVKKTGDGRKVTFFEPGSVEEVTLSSKDEDYRLPYLSHQQLPAGILPMMPEVAQAVGACHARDYGRTAVPNPAKTTVTAMIASELLYTGVSLTAETLLANAKSPHNHHQLPLGPLARHSEQLGYLASVQGLQVEYKDFPKNNKNEFVSLINCSSVPPLLSHGIGKDVESCHDMAALNILKLLSESDQQPSERTGNGPISSGCGKQDMEGESLHQQGNSGPLAQTVDGST</sequence>
<dbReference type="GO" id="GO:0032839">
    <property type="term" value="C:dendrite cytoplasm"/>
    <property type="evidence" value="ECO:0007669"/>
    <property type="project" value="GOC"/>
</dbReference>
<evidence type="ECO:0000256" key="2">
    <source>
        <dbReference type="ARBA" id="ARBA00022884"/>
    </source>
</evidence>
<evidence type="ECO:0000313" key="6">
    <source>
        <dbReference type="EMBL" id="KAJ3603098.1"/>
    </source>
</evidence>
<dbReference type="FunFam" id="3.30.160.20:FF:000007">
    <property type="entry name" value="Double-stranded RNA-binding protein Staufen homolog 1"/>
    <property type="match status" value="1"/>
</dbReference>
<dbReference type="GO" id="GO:0003729">
    <property type="term" value="F:mRNA binding"/>
    <property type="evidence" value="ECO:0007669"/>
    <property type="project" value="TreeGrafter"/>
</dbReference>
<dbReference type="SMART" id="SM00358">
    <property type="entry name" value="DSRM"/>
    <property type="match status" value="4"/>
</dbReference>
<dbReference type="InterPro" id="IPR014720">
    <property type="entry name" value="dsRBD_dom"/>
</dbReference>
<dbReference type="PROSITE" id="PS50137">
    <property type="entry name" value="DS_RBD"/>
    <property type="match status" value="4"/>
</dbReference>
<protein>
    <recommendedName>
        <fullName evidence="5">DRBM domain-containing protein</fullName>
    </recommendedName>
</protein>
<dbReference type="OrthoDB" id="10056847at2759"/>
<accession>A0A9Q0EB03</accession>
<dbReference type="GO" id="GO:0035418">
    <property type="term" value="P:protein localization to synapse"/>
    <property type="evidence" value="ECO:0007669"/>
    <property type="project" value="TreeGrafter"/>
</dbReference>
<evidence type="ECO:0000259" key="5">
    <source>
        <dbReference type="PROSITE" id="PS50137"/>
    </source>
</evidence>
<dbReference type="GO" id="GO:0098964">
    <property type="term" value="P:anterograde dendritic transport of messenger ribonucleoprotein complex"/>
    <property type="evidence" value="ECO:0007669"/>
    <property type="project" value="TreeGrafter"/>
</dbReference>
<evidence type="ECO:0000256" key="1">
    <source>
        <dbReference type="ARBA" id="ARBA00022737"/>
    </source>
</evidence>
<keyword evidence="1" id="KW-0677">Repeat</keyword>
<dbReference type="Proteomes" id="UP001148018">
    <property type="component" value="Unassembled WGS sequence"/>
</dbReference>
<dbReference type="CDD" id="cd19879">
    <property type="entry name" value="DSRM_STAU1_rpt1"/>
    <property type="match status" value="1"/>
</dbReference>
<comment type="caution">
    <text evidence="6">The sequence shown here is derived from an EMBL/GenBank/DDBJ whole genome shotgun (WGS) entry which is preliminary data.</text>
</comment>
<dbReference type="PANTHER" id="PTHR46054">
    <property type="entry name" value="MATERNAL EFFECT PROTEIN STAUFEN"/>
    <property type="match status" value="1"/>
</dbReference>
<dbReference type="FunFam" id="3.30.160.20:FF:000024">
    <property type="entry name" value="double-stranded RNA-binding protein Staufen homolog 1 isoform X1"/>
    <property type="match status" value="1"/>
</dbReference>